<organism evidence="2 3">
    <name type="scientific">Ilex paraguariensis</name>
    <name type="common">yerba mate</name>
    <dbReference type="NCBI Taxonomy" id="185542"/>
    <lineage>
        <taxon>Eukaryota</taxon>
        <taxon>Viridiplantae</taxon>
        <taxon>Streptophyta</taxon>
        <taxon>Embryophyta</taxon>
        <taxon>Tracheophyta</taxon>
        <taxon>Spermatophyta</taxon>
        <taxon>Magnoliopsida</taxon>
        <taxon>eudicotyledons</taxon>
        <taxon>Gunneridae</taxon>
        <taxon>Pentapetalae</taxon>
        <taxon>asterids</taxon>
        <taxon>campanulids</taxon>
        <taxon>Aquifoliales</taxon>
        <taxon>Aquifoliaceae</taxon>
        <taxon>Ilex</taxon>
    </lineage>
</organism>
<name>A0ABC8SUS1_9AQUA</name>
<accession>A0ABC8SUS1</accession>
<dbReference type="Proteomes" id="UP001642360">
    <property type="component" value="Unassembled WGS sequence"/>
</dbReference>
<evidence type="ECO:0000256" key="1">
    <source>
        <dbReference type="SAM" id="MobiDB-lite"/>
    </source>
</evidence>
<evidence type="ECO:0000313" key="2">
    <source>
        <dbReference type="EMBL" id="CAK9160787.1"/>
    </source>
</evidence>
<reference evidence="2 3" key="1">
    <citation type="submission" date="2024-02" db="EMBL/GenBank/DDBJ databases">
        <authorList>
            <person name="Vignale AGUSTIN F."/>
            <person name="Sosa J E."/>
            <person name="Modenutti C."/>
        </authorList>
    </citation>
    <scope>NUCLEOTIDE SEQUENCE [LARGE SCALE GENOMIC DNA]</scope>
</reference>
<gene>
    <name evidence="2" type="ORF">ILEXP_LOCUS29572</name>
</gene>
<proteinExistence type="predicted"/>
<dbReference type="AlphaFoldDB" id="A0ABC8SUS1"/>
<dbReference type="EMBL" id="CAUOFW020003580">
    <property type="protein sequence ID" value="CAK9160787.1"/>
    <property type="molecule type" value="Genomic_DNA"/>
</dbReference>
<evidence type="ECO:0000313" key="3">
    <source>
        <dbReference type="Proteomes" id="UP001642360"/>
    </source>
</evidence>
<feature type="region of interest" description="Disordered" evidence="1">
    <location>
        <begin position="1"/>
        <end position="36"/>
    </location>
</feature>
<keyword evidence="3" id="KW-1185">Reference proteome</keyword>
<protein>
    <submittedName>
        <fullName evidence="2">Uncharacterized protein</fullName>
    </submittedName>
</protein>
<comment type="caution">
    <text evidence="2">The sequence shown here is derived from an EMBL/GenBank/DDBJ whole genome shotgun (WGS) entry which is preliminary data.</text>
</comment>
<feature type="compositionally biased region" description="Low complexity" evidence="1">
    <location>
        <begin position="24"/>
        <end position="36"/>
    </location>
</feature>
<sequence>MDSDEPEPGQNRGSGKEEKAKKVGINLPNNNNHGNLITASNGDDLKNTFHQIRTSKTSVLKPFMHIYNPKHIHS</sequence>